<feature type="domain" description="Protein kinase" evidence="13">
    <location>
        <begin position="177"/>
        <end position="453"/>
    </location>
</feature>
<evidence type="ECO:0000313" key="15">
    <source>
        <dbReference type="Proteomes" id="UP001385951"/>
    </source>
</evidence>
<feature type="binding site" evidence="8">
    <location>
        <begin position="316"/>
        <end position="317"/>
    </location>
    <ligand>
        <name>ATP</name>
        <dbReference type="ChEBI" id="CHEBI:30616"/>
    </ligand>
</feature>
<dbReference type="PROSITE" id="PS50011">
    <property type="entry name" value="PROTEIN_KINASE_DOM"/>
    <property type="match status" value="1"/>
</dbReference>
<evidence type="ECO:0000256" key="1">
    <source>
        <dbReference type="ARBA" id="ARBA00005575"/>
    </source>
</evidence>
<evidence type="ECO:0000256" key="3">
    <source>
        <dbReference type="ARBA" id="ARBA00022679"/>
    </source>
</evidence>
<evidence type="ECO:0000259" key="12">
    <source>
        <dbReference type="PROSITE" id="PS50006"/>
    </source>
</evidence>
<keyword evidence="3" id="KW-0808">Transferase</keyword>
<dbReference type="GO" id="GO:0004674">
    <property type="term" value="F:protein serine/threonine kinase activity"/>
    <property type="evidence" value="ECO:0007669"/>
    <property type="project" value="UniProtKB-KW"/>
</dbReference>
<evidence type="ECO:0000256" key="9">
    <source>
        <dbReference type="PIRSR" id="PIRSR630616-3"/>
    </source>
</evidence>
<dbReference type="FunFam" id="1.10.510.10:FF:000571">
    <property type="entry name" value="Maternal embryonic leucine zipper kinase"/>
    <property type="match status" value="1"/>
</dbReference>
<sequence length="672" mass="74003">MQAPPVPGHAMAIDEAVDDFQATQIDQATQPLSQDGSPATPPDRELWGFLIPCNQTMARIDFFRKAPLVRLGRNGSKDVGNHVVLPGLKISNKHCEIKWDGNDSRKAIITVADYSSNGTFINGEKLGKGRHGVLKEGAEIAFGTAVPQVGEHSSEDYRYVFRLLAGGPPLLGLHAHYTIIHELGKGAFATVMKGLSKESGTFYAIKMIQSNKLRAALTHGSSMSHDGPQPTEQFAREISILERLQHPNICQLKEVFFEEANISLVLEWVPGGDLLDYILTHGALTEIKTQRITFQVCDAMAYIHAQGIAHRDLKPENILLSTQDKNEDPIVKVADFGLAKAVDSYTMLRTMCGTPAYLAPEVVCQEEKEGYQSVVDSWSVGVVVFSMLTNQSPFVDPVAASDVKMQIKHRIVEWAVLKQLNVSQEGESFIRELLQRRPEVRMTLADARNHVWLHTVNPTPSEPYVRAGTASAGSAPDRDLSMRSIRDEDSMDDDQVDASESSQNGPDSQPMGGRLVRRRQIIEEAAENGVSIPEPSQEMLRHAEKENAKYYTGTRHSRPKKRKADSESESPLTSTPEEEDDEEVVAAENMSVLPPTPINARAKRAKAQADSDIEMGNTKAPRTKRGGRGGGRGTARGKQARNSLPEVSEDEETKPRRSSRLSQSPQKPNSGR</sequence>
<keyword evidence="4 8" id="KW-0547">Nucleotide-binding</keyword>
<evidence type="ECO:0000313" key="14">
    <source>
        <dbReference type="EMBL" id="KAK7677517.1"/>
    </source>
</evidence>
<comment type="similarity">
    <text evidence="1">Belongs to the protein kinase superfamily. CAMK Ser/Thr protein kinase family. CHEK2 subfamily.</text>
</comment>
<feature type="active site" description="Proton acceptor" evidence="7">
    <location>
        <position position="312"/>
    </location>
</feature>
<dbReference type="InterPro" id="IPR030616">
    <property type="entry name" value="Aur-like"/>
</dbReference>
<evidence type="ECO:0000256" key="4">
    <source>
        <dbReference type="ARBA" id="ARBA00022741"/>
    </source>
</evidence>
<evidence type="ECO:0000256" key="7">
    <source>
        <dbReference type="PIRSR" id="PIRSR630616-1"/>
    </source>
</evidence>
<dbReference type="SUPFAM" id="SSF56112">
    <property type="entry name" value="Protein kinase-like (PK-like)"/>
    <property type="match status" value="1"/>
</dbReference>
<dbReference type="Pfam" id="PF00069">
    <property type="entry name" value="Pkinase"/>
    <property type="match status" value="1"/>
</dbReference>
<dbReference type="InterPro" id="IPR017441">
    <property type="entry name" value="Protein_kinase_ATP_BS"/>
</dbReference>
<evidence type="ECO:0000256" key="5">
    <source>
        <dbReference type="ARBA" id="ARBA00022777"/>
    </source>
</evidence>
<feature type="region of interest" description="Disordered" evidence="11">
    <location>
        <begin position="455"/>
        <end position="513"/>
    </location>
</feature>
<keyword evidence="2" id="KW-0723">Serine/threonine-protein kinase</keyword>
<dbReference type="InterPro" id="IPR011009">
    <property type="entry name" value="Kinase-like_dom_sf"/>
</dbReference>
<dbReference type="PROSITE" id="PS00107">
    <property type="entry name" value="PROTEIN_KINASE_ATP"/>
    <property type="match status" value="1"/>
</dbReference>
<feature type="compositionally biased region" description="Acidic residues" evidence="11">
    <location>
        <begin position="576"/>
        <end position="585"/>
    </location>
</feature>
<evidence type="ECO:0000256" key="10">
    <source>
        <dbReference type="PROSITE-ProRule" id="PRU10141"/>
    </source>
</evidence>
<evidence type="ECO:0008006" key="16">
    <source>
        <dbReference type="Google" id="ProtNLM"/>
    </source>
</evidence>
<dbReference type="InterPro" id="IPR008271">
    <property type="entry name" value="Ser/Thr_kinase_AS"/>
</dbReference>
<dbReference type="SMART" id="SM00220">
    <property type="entry name" value="S_TKc"/>
    <property type="match status" value="1"/>
</dbReference>
<dbReference type="GO" id="GO:0005524">
    <property type="term" value="F:ATP binding"/>
    <property type="evidence" value="ECO:0007669"/>
    <property type="project" value="UniProtKB-UniRule"/>
</dbReference>
<keyword evidence="15" id="KW-1185">Reference proteome</keyword>
<dbReference type="Gene3D" id="1.10.510.10">
    <property type="entry name" value="Transferase(Phosphotransferase) domain 1"/>
    <property type="match status" value="1"/>
</dbReference>
<evidence type="ECO:0000256" key="2">
    <source>
        <dbReference type="ARBA" id="ARBA00022527"/>
    </source>
</evidence>
<feature type="cross-link" description="Glycyl lysine isopeptide (Lys-Gly) (interchain with G-Cter in SUMO2)" evidence="9">
    <location>
        <position position="314"/>
    </location>
</feature>
<gene>
    <name evidence="14" type="ORF">QCA50_019523</name>
</gene>
<evidence type="ECO:0000256" key="6">
    <source>
        <dbReference type="ARBA" id="ARBA00022840"/>
    </source>
</evidence>
<feature type="compositionally biased region" description="Low complexity" evidence="11">
    <location>
        <begin position="660"/>
        <end position="672"/>
    </location>
</feature>
<evidence type="ECO:0000256" key="8">
    <source>
        <dbReference type="PIRSR" id="PIRSR630616-2"/>
    </source>
</evidence>
<comment type="caution">
    <text evidence="14">The sequence shown here is derived from an EMBL/GenBank/DDBJ whole genome shotgun (WGS) entry which is preliminary data.</text>
</comment>
<dbReference type="SMART" id="SM00240">
    <property type="entry name" value="FHA"/>
    <property type="match status" value="1"/>
</dbReference>
<feature type="binding site" evidence="8">
    <location>
        <position position="335"/>
    </location>
    <ligand>
        <name>ATP</name>
        <dbReference type="ChEBI" id="CHEBI:30616"/>
    </ligand>
</feature>
<dbReference type="EMBL" id="JASBNA010000087">
    <property type="protein sequence ID" value="KAK7677517.1"/>
    <property type="molecule type" value="Genomic_DNA"/>
</dbReference>
<feature type="domain" description="FHA" evidence="12">
    <location>
        <begin position="69"/>
        <end position="126"/>
    </location>
</feature>
<accession>A0AAW0FJW6</accession>
<dbReference type="InterPro" id="IPR008984">
    <property type="entry name" value="SMAD_FHA_dom_sf"/>
</dbReference>
<feature type="region of interest" description="Disordered" evidence="11">
    <location>
        <begin position="549"/>
        <end position="672"/>
    </location>
</feature>
<dbReference type="AlphaFoldDB" id="A0AAW0FJW6"/>
<feature type="compositionally biased region" description="Basic and acidic residues" evidence="11">
    <location>
        <begin position="476"/>
        <end position="488"/>
    </location>
</feature>
<dbReference type="PANTHER" id="PTHR24350">
    <property type="entry name" value="SERINE/THREONINE-PROTEIN KINASE IAL-RELATED"/>
    <property type="match status" value="1"/>
</dbReference>
<dbReference type="Gene3D" id="2.60.200.20">
    <property type="match status" value="1"/>
</dbReference>
<name>A0AAW0FJW6_9APHY</name>
<proteinExistence type="inferred from homology"/>
<organism evidence="14 15">
    <name type="scientific">Cerrena zonata</name>
    <dbReference type="NCBI Taxonomy" id="2478898"/>
    <lineage>
        <taxon>Eukaryota</taxon>
        <taxon>Fungi</taxon>
        <taxon>Dikarya</taxon>
        <taxon>Basidiomycota</taxon>
        <taxon>Agaricomycotina</taxon>
        <taxon>Agaricomycetes</taxon>
        <taxon>Polyporales</taxon>
        <taxon>Cerrenaceae</taxon>
        <taxon>Cerrena</taxon>
    </lineage>
</organism>
<dbReference type="SUPFAM" id="SSF49879">
    <property type="entry name" value="SMAD/FHA domain"/>
    <property type="match status" value="1"/>
</dbReference>
<keyword evidence="5" id="KW-0418">Kinase</keyword>
<keyword evidence="6 8" id="KW-0067">ATP-binding</keyword>
<feature type="compositionally biased region" description="Polar residues" evidence="11">
    <location>
        <begin position="498"/>
        <end position="507"/>
    </location>
</feature>
<dbReference type="Proteomes" id="UP001385951">
    <property type="component" value="Unassembled WGS sequence"/>
</dbReference>
<dbReference type="PROSITE" id="PS00108">
    <property type="entry name" value="PROTEIN_KINASE_ST"/>
    <property type="match status" value="1"/>
</dbReference>
<evidence type="ECO:0000259" key="13">
    <source>
        <dbReference type="PROSITE" id="PS50011"/>
    </source>
</evidence>
<dbReference type="InterPro" id="IPR000719">
    <property type="entry name" value="Prot_kinase_dom"/>
</dbReference>
<protein>
    <recommendedName>
        <fullName evidence="16">Pkinase-domain-containing protein</fullName>
    </recommendedName>
</protein>
<dbReference type="Pfam" id="PF00498">
    <property type="entry name" value="FHA"/>
    <property type="match status" value="1"/>
</dbReference>
<dbReference type="InterPro" id="IPR000253">
    <property type="entry name" value="FHA_dom"/>
</dbReference>
<feature type="binding site" evidence="8 10">
    <location>
        <position position="206"/>
    </location>
    <ligand>
        <name>ATP</name>
        <dbReference type="ChEBI" id="CHEBI:30616"/>
    </ligand>
</feature>
<reference evidence="14 15" key="1">
    <citation type="submission" date="2022-09" db="EMBL/GenBank/DDBJ databases">
        <authorList>
            <person name="Palmer J.M."/>
        </authorList>
    </citation>
    <scope>NUCLEOTIDE SEQUENCE [LARGE SCALE GENOMIC DNA]</scope>
    <source>
        <strain evidence="14 15">DSM 7382</strain>
    </source>
</reference>
<evidence type="ECO:0000256" key="11">
    <source>
        <dbReference type="SAM" id="MobiDB-lite"/>
    </source>
</evidence>
<dbReference type="PROSITE" id="PS50006">
    <property type="entry name" value="FHA_DOMAIN"/>
    <property type="match status" value="1"/>
</dbReference>